<reference evidence="3 4" key="1">
    <citation type="submission" date="2020-08" db="EMBL/GenBank/DDBJ databases">
        <title>The Agave Microbiome: Exploring the role of microbial communities in plant adaptations to desert environments.</title>
        <authorList>
            <person name="Partida-Martinez L.P."/>
        </authorList>
    </citation>
    <scope>NUCLEOTIDE SEQUENCE [LARGE SCALE GENOMIC DNA]</scope>
    <source>
        <strain evidence="3 4">AS3.12</strain>
    </source>
</reference>
<name>A0A7X0JKF2_9HYPH</name>
<dbReference type="InterPro" id="IPR006442">
    <property type="entry name" value="Antitoxin_Phd/YefM"/>
</dbReference>
<accession>A0A7X0JKF2</accession>
<evidence type="ECO:0000256" key="2">
    <source>
        <dbReference type="RuleBase" id="RU362080"/>
    </source>
</evidence>
<dbReference type="AlphaFoldDB" id="A0A7X0JKF2"/>
<dbReference type="Proteomes" id="UP000585437">
    <property type="component" value="Unassembled WGS sequence"/>
</dbReference>
<protein>
    <recommendedName>
        <fullName evidence="2">Antitoxin</fullName>
    </recommendedName>
</protein>
<evidence type="ECO:0000256" key="1">
    <source>
        <dbReference type="ARBA" id="ARBA00009981"/>
    </source>
</evidence>
<dbReference type="Gene3D" id="3.40.1620.10">
    <property type="entry name" value="YefM-like domain"/>
    <property type="match status" value="1"/>
</dbReference>
<gene>
    <name evidence="3" type="ORF">F4695_001831</name>
</gene>
<evidence type="ECO:0000313" key="3">
    <source>
        <dbReference type="EMBL" id="MBB6508482.1"/>
    </source>
</evidence>
<dbReference type="NCBIfam" id="TIGR01552">
    <property type="entry name" value="phd_fam"/>
    <property type="match status" value="1"/>
</dbReference>
<sequence length="85" mass="9981">MVTITVTQLQDDFERYLEMAQREPVSIEKKGEDSVVIMSAEEYKRLKVYDDRQAVYPWELPDEAIAALDLVEVPEEAARFDHEYK</sequence>
<comment type="caution">
    <text evidence="3">The sequence shown here is derived from an EMBL/GenBank/DDBJ whole genome shotgun (WGS) entry which is preliminary data.</text>
</comment>
<dbReference type="InterPro" id="IPR036165">
    <property type="entry name" value="YefM-like_sf"/>
</dbReference>
<organism evidence="3 4">
    <name type="scientific">Rhizobium soli</name>
    <dbReference type="NCBI Taxonomy" id="424798"/>
    <lineage>
        <taxon>Bacteria</taxon>
        <taxon>Pseudomonadati</taxon>
        <taxon>Pseudomonadota</taxon>
        <taxon>Alphaproteobacteria</taxon>
        <taxon>Hyphomicrobiales</taxon>
        <taxon>Rhizobiaceae</taxon>
        <taxon>Rhizobium/Agrobacterium group</taxon>
        <taxon>Rhizobium</taxon>
    </lineage>
</organism>
<comment type="function">
    <text evidence="2">Antitoxin component of a type II toxin-antitoxin (TA) system.</text>
</comment>
<comment type="similarity">
    <text evidence="1 2">Belongs to the phD/YefM antitoxin family.</text>
</comment>
<dbReference type="Pfam" id="PF02604">
    <property type="entry name" value="PhdYeFM_antitox"/>
    <property type="match status" value="1"/>
</dbReference>
<dbReference type="SUPFAM" id="SSF143120">
    <property type="entry name" value="YefM-like"/>
    <property type="match status" value="1"/>
</dbReference>
<proteinExistence type="inferred from homology"/>
<dbReference type="RefSeq" id="WP_184654453.1">
    <property type="nucleotide sequence ID" value="NZ_JACHBU010000003.1"/>
</dbReference>
<evidence type="ECO:0000313" key="4">
    <source>
        <dbReference type="Proteomes" id="UP000585437"/>
    </source>
</evidence>
<keyword evidence="4" id="KW-1185">Reference proteome</keyword>
<dbReference type="EMBL" id="JACHBU010000003">
    <property type="protein sequence ID" value="MBB6508482.1"/>
    <property type="molecule type" value="Genomic_DNA"/>
</dbReference>